<gene>
    <name evidence="2" type="ORF">J2W56_006198</name>
</gene>
<feature type="region of interest" description="Disordered" evidence="1">
    <location>
        <begin position="36"/>
        <end position="59"/>
    </location>
</feature>
<keyword evidence="3" id="KW-1185">Reference proteome</keyword>
<organism evidence="2 3">
    <name type="scientific">Nocardia kruczakiae</name>
    <dbReference type="NCBI Taxonomy" id="261477"/>
    <lineage>
        <taxon>Bacteria</taxon>
        <taxon>Bacillati</taxon>
        <taxon>Actinomycetota</taxon>
        <taxon>Actinomycetes</taxon>
        <taxon>Mycobacteriales</taxon>
        <taxon>Nocardiaceae</taxon>
        <taxon>Nocardia</taxon>
    </lineage>
</organism>
<name>A0ABU1XR62_9NOCA</name>
<accession>A0ABU1XR62</accession>
<comment type="caution">
    <text evidence="2">The sequence shown here is derived from an EMBL/GenBank/DDBJ whole genome shotgun (WGS) entry which is preliminary data.</text>
</comment>
<proteinExistence type="predicted"/>
<dbReference type="RefSeq" id="WP_157104424.1">
    <property type="nucleotide sequence ID" value="NZ_JAVDWW010000012.1"/>
</dbReference>
<evidence type="ECO:0000256" key="1">
    <source>
        <dbReference type="SAM" id="MobiDB-lite"/>
    </source>
</evidence>
<evidence type="ECO:0000313" key="2">
    <source>
        <dbReference type="EMBL" id="MDR7172437.1"/>
    </source>
</evidence>
<reference evidence="2 3" key="1">
    <citation type="submission" date="2023-07" db="EMBL/GenBank/DDBJ databases">
        <title>Sorghum-associated microbial communities from plants grown in Nebraska, USA.</title>
        <authorList>
            <person name="Schachtman D."/>
        </authorList>
    </citation>
    <scope>NUCLEOTIDE SEQUENCE [LARGE SCALE GENOMIC DNA]</scope>
    <source>
        <strain evidence="2 3">4272</strain>
    </source>
</reference>
<sequence length="59" mass="6525">MATRSVLHNQSSLRLEARLLFEPGVMVASVPYQLRSSRNRKPPTVTPSPGQIRRGIVAP</sequence>
<protein>
    <submittedName>
        <fullName evidence="2">Uncharacterized protein</fullName>
    </submittedName>
</protein>
<dbReference type="EMBL" id="JAVDWW010000012">
    <property type="protein sequence ID" value="MDR7172437.1"/>
    <property type="molecule type" value="Genomic_DNA"/>
</dbReference>
<evidence type="ECO:0000313" key="3">
    <source>
        <dbReference type="Proteomes" id="UP001251217"/>
    </source>
</evidence>
<dbReference type="Proteomes" id="UP001251217">
    <property type="component" value="Unassembled WGS sequence"/>
</dbReference>